<dbReference type="RefSeq" id="WP_223905281.1">
    <property type="nucleotide sequence ID" value="NZ_AP024238.1"/>
</dbReference>
<reference evidence="1 2" key="1">
    <citation type="journal article" date="2021" name="Microbiol. Spectr.">
        <title>A Single Bacterium Capable of Oxidation and Reduction of Iron at Circumneutral pH.</title>
        <authorList>
            <person name="Kato S."/>
            <person name="Ohkuma M."/>
        </authorList>
    </citation>
    <scope>NUCLEOTIDE SEQUENCE [LARGE SCALE GENOMIC DNA]</scope>
    <source>
        <strain evidence="1 2">MIZ03</strain>
    </source>
</reference>
<protein>
    <submittedName>
        <fullName evidence="1">Uncharacterized protein</fullName>
    </submittedName>
</protein>
<keyword evidence="2" id="KW-1185">Reference proteome</keyword>
<accession>A0ABM7MSG1</accession>
<dbReference type="EMBL" id="AP024238">
    <property type="protein sequence ID" value="BCO29327.1"/>
    <property type="molecule type" value="Genomic_DNA"/>
</dbReference>
<name>A0ABM7MSG1_9BURK</name>
<organism evidence="1 2">
    <name type="scientific">Rhodoferax lithotrophicus</name>
    <dbReference type="NCBI Taxonomy" id="2798804"/>
    <lineage>
        <taxon>Bacteria</taxon>
        <taxon>Pseudomonadati</taxon>
        <taxon>Pseudomonadota</taxon>
        <taxon>Betaproteobacteria</taxon>
        <taxon>Burkholderiales</taxon>
        <taxon>Comamonadaceae</taxon>
        <taxon>Rhodoferax</taxon>
    </lineage>
</organism>
<dbReference type="Proteomes" id="UP000824366">
    <property type="component" value="Chromosome"/>
</dbReference>
<proteinExistence type="predicted"/>
<evidence type="ECO:0000313" key="1">
    <source>
        <dbReference type="EMBL" id="BCO29327.1"/>
    </source>
</evidence>
<evidence type="ECO:0000313" key="2">
    <source>
        <dbReference type="Proteomes" id="UP000824366"/>
    </source>
</evidence>
<gene>
    <name evidence="1" type="ORF">MIZ03_4242</name>
</gene>
<dbReference type="Gene3D" id="1.10.3210.10">
    <property type="entry name" value="Hypothetical protein af1432"/>
    <property type="match status" value="1"/>
</dbReference>
<sequence>MLIYVPVPLSRVQPGRALPVDIRTPDGRLLLRRGQKLQSEAHRDMLANHQACMTETDAQAWQRALDRQMRSMRQQGMDMTAIANMPMPEEILDTDYLEGSAVEGGWLDLQEILRGLLYQGAQASTPLPRLQGLEQKAFKLLSLDADECLFVLFQALPDLELGYCATHALLSGVVSTLTAAKLALPMSSRMLLMRSALVMNIGMARPQDHLARQLKAPSPAQRELITAHPPTSVDILRGFGVQDDEWLDAVHWHHAPQGVVGDGDQQVTVQLLHLADILVAKMAPRLSRPAISAFGAAKSLVLEANSQTRQQRVAMASVLGFYPPGTYVQLANGEVAVVVARGEKATTPHVASLINAKGMPLSAYVYRDTRQMDHSVRMPLAANQVNVLVNLERIRRLRQQHGV</sequence>